<evidence type="ECO:0000313" key="3">
    <source>
        <dbReference type="Proteomes" id="UP000242167"/>
    </source>
</evidence>
<dbReference type="PIR" id="C90091">
    <property type="entry name" value="C90091"/>
</dbReference>
<protein>
    <submittedName>
        <fullName evidence="2">Small nucleolar ribonucleoprotein G</fullName>
    </submittedName>
</protein>
<feature type="domain" description="Sm" evidence="1">
    <location>
        <begin position="5"/>
        <end position="74"/>
    </location>
</feature>
<dbReference type="SUPFAM" id="SSF50182">
    <property type="entry name" value="Sm-like ribonucleoproteins"/>
    <property type="match status" value="1"/>
</dbReference>
<geneLocation type="nucleomorph" evidence="2"/>
<sequence>MLDIYLNVEISNFIQKKVNVILINQINLKGTLVGFDNFSNIVIKKNQVKQENCFINEIVLIRGDSLVSIEIEES</sequence>
<dbReference type="GO" id="GO:1990904">
    <property type="term" value="C:ribonucleoprotein complex"/>
    <property type="evidence" value="ECO:0007669"/>
    <property type="project" value="UniProtKB-KW"/>
</dbReference>
<accession>Q98RT8</accession>
<dbReference type="InterPro" id="IPR010920">
    <property type="entry name" value="LSM_dom_sf"/>
</dbReference>
<organism evidence="2 3">
    <name type="scientific">Guillardia theta</name>
    <name type="common">Cryptophyte</name>
    <name type="synonym">Cryptomonas phi</name>
    <dbReference type="NCBI Taxonomy" id="55529"/>
    <lineage>
        <taxon>Eukaryota</taxon>
        <taxon>Cryptophyceae</taxon>
        <taxon>Pyrenomonadales</taxon>
        <taxon>Geminigeraceae</taxon>
        <taxon>Guillardia</taxon>
    </lineage>
</organism>
<proteinExistence type="predicted"/>
<dbReference type="RefSeq" id="XP_001713565.1">
    <property type="nucleotide sequence ID" value="XM_001713513.1"/>
</dbReference>
<keyword evidence="2" id="KW-0687">Ribonucleoprotein</keyword>
<dbReference type="EMBL" id="AF165818">
    <property type="protein sequence ID" value="AAK39860.1"/>
    <property type="molecule type" value="Genomic_DNA"/>
</dbReference>
<gene>
    <name evidence="2" type="primary">snrpG</name>
</gene>
<evidence type="ECO:0000313" key="2">
    <source>
        <dbReference type="EMBL" id="AAK39860.1"/>
    </source>
</evidence>
<dbReference type="GeneID" id="857348"/>
<keyword evidence="2" id="KW-0542">Nucleomorph</keyword>
<dbReference type="SMART" id="SM00651">
    <property type="entry name" value="Sm"/>
    <property type="match status" value="1"/>
</dbReference>
<dbReference type="InterPro" id="IPR001163">
    <property type="entry name" value="Sm_dom_euk/arc"/>
</dbReference>
<dbReference type="AlphaFoldDB" id="Q98RT8"/>
<dbReference type="Proteomes" id="UP000242167">
    <property type="component" value="Nucleomorph 1"/>
</dbReference>
<dbReference type="InterPro" id="IPR047575">
    <property type="entry name" value="Sm"/>
</dbReference>
<evidence type="ECO:0000259" key="1">
    <source>
        <dbReference type="PROSITE" id="PS52002"/>
    </source>
</evidence>
<reference evidence="2 3" key="1">
    <citation type="journal article" date="2001" name="Nature">
        <title>The highly reduced genome of an enslaved algal nucleus.</title>
        <authorList>
            <person name="Douglas S."/>
            <person name="Zauner S."/>
            <person name="Fraunholz M."/>
            <person name="Beaton M."/>
            <person name="Penny S."/>
            <person name="Deng L."/>
            <person name="Wu X."/>
            <person name="Reith M."/>
            <person name="Cavalier-Smith T."/>
            <person name="Maier U."/>
        </authorList>
    </citation>
    <scope>NUCLEOTIDE SEQUENCE [LARGE SCALE GENOMIC DNA]</scope>
</reference>
<dbReference type="Gene3D" id="2.30.30.100">
    <property type="match status" value="1"/>
</dbReference>
<dbReference type="GO" id="GO:0003723">
    <property type="term" value="F:RNA binding"/>
    <property type="evidence" value="ECO:0007669"/>
    <property type="project" value="InterPro"/>
</dbReference>
<dbReference type="Pfam" id="PF01423">
    <property type="entry name" value="LSM"/>
    <property type="match status" value="1"/>
</dbReference>
<dbReference type="CDD" id="cd00600">
    <property type="entry name" value="Sm_like"/>
    <property type="match status" value="1"/>
</dbReference>
<dbReference type="PROSITE" id="PS52002">
    <property type="entry name" value="SM"/>
    <property type="match status" value="1"/>
</dbReference>
<name>Q98RT8_GUITH</name>